<dbReference type="SMART" id="SM01007">
    <property type="entry name" value="Aldolase_II"/>
    <property type="match status" value="1"/>
</dbReference>
<evidence type="ECO:0000313" key="3">
    <source>
        <dbReference type="EMBL" id="RSH87152.1"/>
    </source>
</evidence>
<comment type="caution">
    <text evidence="3">The sequence shown here is derived from an EMBL/GenBank/DDBJ whole genome shotgun (WGS) entry which is preliminary data.</text>
</comment>
<dbReference type="PANTHER" id="PTHR10672">
    <property type="entry name" value="ADDUCIN"/>
    <property type="match status" value="1"/>
</dbReference>
<protein>
    <recommendedName>
        <fullName evidence="2">Class II aldolase/adducin N-terminal domain-containing protein</fullName>
    </recommendedName>
</protein>
<reference evidence="3 4" key="1">
    <citation type="submission" date="2018-11" db="EMBL/GenBank/DDBJ databases">
        <title>Genome sequence of Saitozyma podzolica DSM 27192.</title>
        <authorList>
            <person name="Aliyu H."/>
            <person name="Gorte O."/>
            <person name="Ochsenreither K."/>
        </authorList>
    </citation>
    <scope>NUCLEOTIDE SEQUENCE [LARGE SCALE GENOMIC DNA]</scope>
    <source>
        <strain evidence="3 4">DSM 27192</strain>
    </source>
</reference>
<evidence type="ECO:0000259" key="2">
    <source>
        <dbReference type="SMART" id="SM01007"/>
    </source>
</evidence>
<dbReference type="STRING" id="1890683.A0A427Y7U0"/>
<dbReference type="InterPro" id="IPR051017">
    <property type="entry name" value="Aldolase-II_Adducin_sf"/>
</dbReference>
<accession>A0A427Y7U0</accession>
<dbReference type="OrthoDB" id="3238794at2759"/>
<gene>
    <name evidence="3" type="ORF">EHS25_003643</name>
</gene>
<proteinExistence type="predicted"/>
<organism evidence="3 4">
    <name type="scientific">Saitozyma podzolica</name>
    <dbReference type="NCBI Taxonomy" id="1890683"/>
    <lineage>
        <taxon>Eukaryota</taxon>
        <taxon>Fungi</taxon>
        <taxon>Dikarya</taxon>
        <taxon>Basidiomycota</taxon>
        <taxon>Agaricomycotina</taxon>
        <taxon>Tremellomycetes</taxon>
        <taxon>Tremellales</taxon>
        <taxon>Trimorphomycetaceae</taxon>
        <taxon>Saitozyma</taxon>
    </lineage>
</organism>
<feature type="compositionally biased region" description="Pro residues" evidence="1">
    <location>
        <begin position="15"/>
        <end position="26"/>
    </location>
</feature>
<dbReference type="EMBL" id="RSCD01000018">
    <property type="protein sequence ID" value="RSH87152.1"/>
    <property type="molecule type" value="Genomic_DNA"/>
</dbReference>
<keyword evidence="4" id="KW-1185">Reference proteome</keyword>
<evidence type="ECO:0000256" key="1">
    <source>
        <dbReference type="SAM" id="MobiDB-lite"/>
    </source>
</evidence>
<dbReference type="GO" id="GO:0051015">
    <property type="term" value="F:actin filament binding"/>
    <property type="evidence" value="ECO:0007669"/>
    <property type="project" value="TreeGrafter"/>
</dbReference>
<sequence length="327" mass="35428">MSSVHTLSSLSKPLPAAPSSPAPAPATQPRLHLYPITTDHASSVFKDIQAGPHRTVMPSFSNPYEERQYRKEHLALVFRALHRQGLGEGVAGHCSTRDPVEPNTFWVNPQGRSFARMRVSDLVRVNEDGEVVEGDRPVDASATSIHAPIYKARGRGYGQVGGSESGVEAVVHVHGPHSKAFSALGRQLDRINQDVCAFDGTTVLVPFGGVVVDSLEGQRIGSHLKPDTKVALLQNHGALCLGRLSIDEAAWWQISYEMCCRAQLLVDAASHRSSGPAGVDLPQGVIRVGDEECEGTKQELGTAEMGWFSMGPYIEDEIWESKGDHLL</sequence>
<dbReference type="Pfam" id="PF00596">
    <property type="entry name" value="Aldolase_II"/>
    <property type="match status" value="1"/>
</dbReference>
<dbReference type="Proteomes" id="UP000279259">
    <property type="component" value="Unassembled WGS sequence"/>
</dbReference>
<name>A0A427Y7U0_9TREE</name>
<feature type="domain" description="Class II aldolase/adducin N-terminal" evidence="2">
    <location>
        <begin position="72"/>
        <end position="264"/>
    </location>
</feature>
<dbReference type="GO" id="GO:0005856">
    <property type="term" value="C:cytoskeleton"/>
    <property type="evidence" value="ECO:0007669"/>
    <property type="project" value="TreeGrafter"/>
</dbReference>
<dbReference type="PANTHER" id="PTHR10672:SF39">
    <property type="entry name" value="CLASS II ALDOLASE_ADDUCIN N-TERMINAL DOMAIN-CONTAINING PROTEIN"/>
    <property type="match status" value="1"/>
</dbReference>
<dbReference type="Gene3D" id="3.40.225.10">
    <property type="entry name" value="Class II aldolase/adducin N-terminal domain"/>
    <property type="match status" value="1"/>
</dbReference>
<dbReference type="InterPro" id="IPR001303">
    <property type="entry name" value="Aldolase_II/adducin_N"/>
</dbReference>
<dbReference type="InterPro" id="IPR036409">
    <property type="entry name" value="Aldolase_II/adducin_N_sf"/>
</dbReference>
<feature type="region of interest" description="Disordered" evidence="1">
    <location>
        <begin position="1"/>
        <end position="29"/>
    </location>
</feature>
<dbReference type="AlphaFoldDB" id="A0A427Y7U0"/>
<dbReference type="SUPFAM" id="SSF53639">
    <property type="entry name" value="AraD/HMP-PK domain-like"/>
    <property type="match status" value="1"/>
</dbReference>
<evidence type="ECO:0000313" key="4">
    <source>
        <dbReference type="Proteomes" id="UP000279259"/>
    </source>
</evidence>